<feature type="region of interest" description="Disordered" evidence="1">
    <location>
        <begin position="16"/>
        <end position="36"/>
    </location>
</feature>
<proteinExistence type="predicted"/>
<name>A0A9X2CI64_9GAMM</name>
<dbReference type="Proteomes" id="UP001139333">
    <property type="component" value="Unassembled WGS sequence"/>
</dbReference>
<feature type="compositionally biased region" description="Basic and acidic residues" evidence="1">
    <location>
        <begin position="16"/>
        <end position="25"/>
    </location>
</feature>
<evidence type="ECO:0000313" key="3">
    <source>
        <dbReference type="Proteomes" id="UP001139333"/>
    </source>
</evidence>
<evidence type="ECO:0000256" key="1">
    <source>
        <dbReference type="SAM" id="MobiDB-lite"/>
    </source>
</evidence>
<feature type="compositionally biased region" description="Basic and acidic residues" evidence="1">
    <location>
        <begin position="148"/>
        <end position="159"/>
    </location>
</feature>
<organism evidence="2 3">
    <name type="scientific">Shewanella gaetbuli</name>
    <dbReference type="NCBI Taxonomy" id="220752"/>
    <lineage>
        <taxon>Bacteria</taxon>
        <taxon>Pseudomonadati</taxon>
        <taxon>Pseudomonadota</taxon>
        <taxon>Gammaproteobacteria</taxon>
        <taxon>Alteromonadales</taxon>
        <taxon>Shewanellaceae</taxon>
        <taxon>Shewanella</taxon>
    </lineage>
</organism>
<evidence type="ECO:0000313" key="2">
    <source>
        <dbReference type="EMBL" id="MCL1144258.1"/>
    </source>
</evidence>
<dbReference type="RefSeq" id="WP_248996924.1">
    <property type="nucleotide sequence ID" value="NZ_JAKIKP010000017.1"/>
</dbReference>
<reference evidence="2" key="1">
    <citation type="submission" date="2022-01" db="EMBL/GenBank/DDBJ databases">
        <title>Whole genome-based taxonomy of the Shewanellaceae.</title>
        <authorList>
            <person name="Martin-Rodriguez A.J."/>
        </authorList>
    </citation>
    <scope>NUCLEOTIDE SEQUENCE</scope>
    <source>
        <strain evidence="2">DSM 16422</strain>
    </source>
</reference>
<keyword evidence="3" id="KW-1185">Reference proteome</keyword>
<accession>A0A9X2CI64</accession>
<comment type="caution">
    <text evidence="2">The sequence shown here is derived from an EMBL/GenBank/DDBJ whole genome shotgun (WGS) entry which is preliminary data.</text>
</comment>
<feature type="region of interest" description="Disordered" evidence="1">
    <location>
        <begin position="148"/>
        <end position="209"/>
    </location>
</feature>
<feature type="compositionally biased region" description="Acidic residues" evidence="1">
    <location>
        <begin position="173"/>
        <end position="182"/>
    </location>
</feature>
<protein>
    <submittedName>
        <fullName evidence="2">DUF3306 domain-containing protein</fullName>
    </submittedName>
</protein>
<dbReference type="AlphaFoldDB" id="A0A9X2CI64"/>
<sequence length="226" mass="24269">MSGLLSRWNQRREQVAKEAELEAKETPNTLAIDDANVTETTVNGAEVASNEAGAVTDTPDAEEALLTAEDLPDPENIEVGGSFASFMAKNVDPAAKAAALRALWKQPQYGHIDGLLEYALDYSNQPKLSADVSAELAKKVFKHVIEKEDKEQQESEQGHTEPALANDTVLPDEQADNVEDNASDAAESEVAQLENDSHDNGVNEFVPSDELSAQIAASDEAVPVKV</sequence>
<dbReference type="InterPro" id="IPR021735">
    <property type="entry name" value="DUF3306"/>
</dbReference>
<gene>
    <name evidence="2" type="ORF">L2672_16385</name>
</gene>
<dbReference type="EMBL" id="JAKIKP010000017">
    <property type="protein sequence ID" value="MCL1144258.1"/>
    <property type="molecule type" value="Genomic_DNA"/>
</dbReference>
<dbReference type="Pfam" id="PF11748">
    <property type="entry name" value="DUF3306"/>
    <property type="match status" value="1"/>
</dbReference>